<reference evidence="2 3" key="1">
    <citation type="submission" date="2017-09" db="EMBL/GenBank/DDBJ databases">
        <title>Genomics of the genus Arcobacter.</title>
        <authorList>
            <person name="Perez-Cataluna A."/>
            <person name="Figueras M.J."/>
            <person name="Salas-Masso N."/>
        </authorList>
    </citation>
    <scope>NUCLEOTIDE SEQUENCE [LARGE SCALE GENOMIC DNA]</scope>
    <source>
        <strain evidence="2 3">F156-34</strain>
    </source>
</reference>
<sequence length="146" mass="16441">MNKIKLLGSLAITGLLLSGCSQKAPDPKPVENWDKGSSLTINKSLLLKQTASVPKDPFLSTNNWTYQVNATKKDKELFSNEQIVKTFLVAHNAKEIIIVGRNDLITDYRDYFTNNQVTASIKLQPVVPKEENFNTVNILFFNKVEK</sequence>
<organism evidence="2 3">
    <name type="scientific">Halarcobacter mediterraneus</name>
    <dbReference type="NCBI Taxonomy" id="2023153"/>
    <lineage>
        <taxon>Bacteria</taxon>
        <taxon>Pseudomonadati</taxon>
        <taxon>Campylobacterota</taxon>
        <taxon>Epsilonproteobacteria</taxon>
        <taxon>Campylobacterales</taxon>
        <taxon>Arcobacteraceae</taxon>
        <taxon>Halarcobacter</taxon>
    </lineage>
</organism>
<feature type="chain" id="PRO_5020683540" evidence="1">
    <location>
        <begin position="24"/>
        <end position="146"/>
    </location>
</feature>
<protein>
    <submittedName>
        <fullName evidence="2">Cag pathogenicity island protein</fullName>
    </submittedName>
</protein>
<keyword evidence="1" id="KW-0732">Signal</keyword>
<dbReference type="RefSeq" id="WP_129061060.1">
    <property type="nucleotide sequence ID" value="NZ_NXIE01000002.1"/>
</dbReference>
<dbReference type="AlphaFoldDB" id="A0A4Q1AZM3"/>
<gene>
    <name evidence="2" type="ORF">CP965_05415</name>
</gene>
<name>A0A4Q1AZM3_9BACT</name>
<dbReference type="PROSITE" id="PS51257">
    <property type="entry name" value="PROKAR_LIPOPROTEIN"/>
    <property type="match status" value="1"/>
</dbReference>
<dbReference type="Proteomes" id="UP000289718">
    <property type="component" value="Unassembled WGS sequence"/>
</dbReference>
<evidence type="ECO:0000256" key="1">
    <source>
        <dbReference type="SAM" id="SignalP"/>
    </source>
</evidence>
<accession>A0A4Q1AZM3</accession>
<dbReference type="OrthoDB" id="5322333at2"/>
<comment type="caution">
    <text evidence="2">The sequence shown here is derived from an EMBL/GenBank/DDBJ whole genome shotgun (WGS) entry which is preliminary data.</text>
</comment>
<feature type="signal peptide" evidence="1">
    <location>
        <begin position="1"/>
        <end position="23"/>
    </location>
</feature>
<proteinExistence type="predicted"/>
<evidence type="ECO:0000313" key="3">
    <source>
        <dbReference type="Proteomes" id="UP000289718"/>
    </source>
</evidence>
<evidence type="ECO:0000313" key="2">
    <source>
        <dbReference type="EMBL" id="RXK13239.1"/>
    </source>
</evidence>
<dbReference type="EMBL" id="NXIE01000002">
    <property type="protein sequence ID" value="RXK13239.1"/>
    <property type="molecule type" value="Genomic_DNA"/>
</dbReference>
<dbReference type="InterPro" id="IPR025264">
    <property type="entry name" value="Cag12"/>
</dbReference>
<dbReference type="Pfam" id="PF13117">
    <property type="entry name" value="Cag12"/>
    <property type="match status" value="1"/>
</dbReference>
<keyword evidence="3" id="KW-1185">Reference proteome</keyword>